<name>A0ABT2H5D7_9MICO</name>
<keyword evidence="7" id="KW-1185">Reference proteome</keyword>
<dbReference type="CDD" id="cd07377">
    <property type="entry name" value="WHTH_GntR"/>
    <property type="match status" value="1"/>
</dbReference>
<dbReference type="Gene3D" id="1.20.120.530">
    <property type="entry name" value="GntR ligand-binding domain-like"/>
    <property type="match status" value="1"/>
</dbReference>
<dbReference type="EMBL" id="JANLCJ010000005">
    <property type="protein sequence ID" value="MCS5735150.1"/>
    <property type="molecule type" value="Genomic_DNA"/>
</dbReference>
<dbReference type="PROSITE" id="PS50949">
    <property type="entry name" value="HTH_GNTR"/>
    <property type="match status" value="1"/>
</dbReference>
<dbReference type="InterPro" id="IPR000524">
    <property type="entry name" value="Tscrpt_reg_HTH_GntR"/>
</dbReference>
<dbReference type="SUPFAM" id="SSF48008">
    <property type="entry name" value="GntR ligand-binding domain-like"/>
    <property type="match status" value="1"/>
</dbReference>
<accession>A0ABT2H5D7</accession>
<organism evidence="6 7">
    <name type="scientific">Herbiconiux daphne</name>
    <dbReference type="NCBI Taxonomy" id="2970914"/>
    <lineage>
        <taxon>Bacteria</taxon>
        <taxon>Bacillati</taxon>
        <taxon>Actinomycetota</taxon>
        <taxon>Actinomycetes</taxon>
        <taxon>Micrococcales</taxon>
        <taxon>Microbacteriaceae</taxon>
        <taxon>Herbiconiux</taxon>
    </lineage>
</organism>
<sequence>MPTDAAPFDTVATGTTPKGAVPKDAVPKDAVASHRIATTLRASILHGDLAPGQRIRQEILAEEYGTSRIPVREALRVLQADGLVTLVANSGAWVASLTQQECSEVYQVRERLEPLLLRMSLPGMTDEIVAELDVLATSMELNNDVETFIDLDRQFHLLTYSTADSTLVSGMIDKLWNTTQHYRRAFSRLVGIGGSAVTHMEHHLLVDALRRRDGDDAERILLSHIRRTRLELARHPEIFVPVRS</sequence>
<dbReference type="InterPro" id="IPR011711">
    <property type="entry name" value="GntR_C"/>
</dbReference>
<dbReference type="Pfam" id="PF00392">
    <property type="entry name" value="GntR"/>
    <property type="match status" value="1"/>
</dbReference>
<dbReference type="InterPro" id="IPR036390">
    <property type="entry name" value="WH_DNA-bd_sf"/>
</dbReference>
<dbReference type="SMART" id="SM00895">
    <property type="entry name" value="FCD"/>
    <property type="match status" value="1"/>
</dbReference>
<dbReference type="Proteomes" id="UP001165586">
    <property type="component" value="Unassembled WGS sequence"/>
</dbReference>
<feature type="domain" description="HTH gntR-type" evidence="5">
    <location>
        <begin position="30"/>
        <end position="97"/>
    </location>
</feature>
<evidence type="ECO:0000256" key="2">
    <source>
        <dbReference type="ARBA" id="ARBA00023125"/>
    </source>
</evidence>
<dbReference type="InterPro" id="IPR008920">
    <property type="entry name" value="TF_FadR/GntR_C"/>
</dbReference>
<feature type="region of interest" description="Disordered" evidence="4">
    <location>
        <begin position="1"/>
        <end position="24"/>
    </location>
</feature>
<dbReference type="InterPro" id="IPR036388">
    <property type="entry name" value="WH-like_DNA-bd_sf"/>
</dbReference>
<keyword evidence="2" id="KW-0238">DNA-binding</keyword>
<evidence type="ECO:0000313" key="7">
    <source>
        <dbReference type="Proteomes" id="UP001165586"/>
    </source>
</evidence>
<keyword evidence="3" id="KW-0804">Transcription</keyword>
<comment type="caution">
    <text evidence="6">The sequence shown here is derived from an EMBL/GenBank/DDBJ whole genome shotgun (WGS) entry which is preliminary data.</text>
</comment>
<gene>
    <name evidence="6" type="ORF">N1032_15495</name>
</gene>
<proteinExistence type="predicted"/>
<protein>
    <submittedName>
        <fullName evidence="6">GntR family transcriptional regulator</fullName>
    </submittedName>
</protein>
<dbReference type="SUPFAM" id="SSF46785">
    <property type="entry name" value="Winged helix' DNA-binding domain"/>
    <property type="match status" value="1"/>
</dbReference>
<dbReference type="PANTHER" id="PTHR43537">
    <property type="entry name" value="TRANSCRIPTIONAL REGULATOR, GNTR FAMILY"/>
    <property type="match status" value="1"/>
</dbReference>
<reference evidence="6" key="1">
    <citation type="submission" date="2022-08" db="EMBL/GenBank/DDBJ databases">
        <authorList>
            <person name="Deng Y."/>
            <person name="Han X.-F."/>
            <person name="Zhang Y.-Q."/>
        </authorList>
    </citation>
    <scope>NUCLEOTIDE SEQUENCE</scope>
    <source>
        <strain evidence="6">CPCC 203386</strain>
    </source>
</reference>
<evidence type="ECO:0000256" key="3">
    <source>
        <dbReference type="ARBA" id="ARBA00023163"/>
    </source>
</evidence>
<evidence type="ECO:0000259" key="5">
    <source>
        <dbReference type="PROSITE" id="PS50949"/>
    </source>
</evidence>
<dbReference type="PANTHER" id="PTHR43537:SF41">
    <property type="entry name" value="TRANSCRIPTIONAL REGULATORY PROTEIN"/>
    <property type="match status" value="1"/>
</dbReference>
<evidence type="ECO:0000256" key="4">
    <source>
        <dbReference type="SAM" id="MobiDB-lite"/>
    </source>
</evidence>
<keyword evidence="1" id="KW-0805">Transcription regulation</keyword>
<evidence type="ECO:0000256" key="1">
    <source>
        <dbReference type="ARBA" id="ARBA00023015"/>
    </source>
</evidence>
<dbReference type="RefSeq" id="WP_259540057.1">
    <property type="nucleotide sequence ID" value="NZ_JANLCJ010000005.1"/>
</dbReference>
<dbReference type="SMART" id="SM00345">
    <property type="entry name" value="HTH_GNTR"/>
    <property type="match status" value="1"/>
</dbReference>
<dbReference type="Pfam" id="PF07729">
    <property type="entry name" value="FCD"/>
    <property type="match status" value="1"/>
</dbReference>
<dbReference type="Gene3D" id="1.10.10.10">
    <property type="entry name" value="Winged helix-like DNA-binding domain superfamily/Winged helix DNA-binding domain"/>
    <property type="match status" value="1"/>
</dbReference>
<evidence type="ECO:0000313" key="6">
    <source>
        <dbReference type="EMBL" id="MCS5735150.1"/>
    </source>
</evidence>